<protein>
    <recommendedName>
        <fullName evidence="1">Glyoxalase/fosfomycin resistance/dioxygenase domain-containing protein</fullName>
    </recommendedName>
</protein>
<accession>A0A316UB18</accession>
<reference evidence="2 3" key="1">
    <citation type="journal article" date="2018" name="Mol. Biol. Evol.">
        <title>Broad Genomic Sampling Reveals a Smut Pathogenic Ancestry of the Fungal Clade Ustilaginomycotina.</title>
        <authorList>
            <person name="Kijpornyongpan T."/>
            <person name="Mondo S.J."/>
            <person name="Barry K."/>
            <person name="Sandor L."/>
            <person name="Lee J."/>
            <person name="Lipzen A."/>
            <person name="Pangilinan J."/>
            <person name="LaButti K."/>
            <person name="Hainaut M."/>
            <person name="Henrissat B."/>
            <person name="Grigoriev I.V."/>
            <person name="Spatafora J.W."/>
            <person name="Aime M.C."/>
        </authorList>
    </citation>
    <scope>NUCLEOTIDE SEQUENCE [LARGE SCALE GENOMIC DNA]</scope>
    <source>
        <strain evidence="2 3">MCA 4718</strain>
    </source>
</reference>
<evidence type="ECO:0000313" key="3">
    <source>
        <dbReference type="Proteomes" id="UP000245942"/>
    </source>
</evidence>
<organism evidence="2 3">
    <name type="scientific">Pseudomicrostroma glucosiphilum</name>
    <dbReference type="NCBI Taxonomy" id="1684307"/>
    <lineage>
        <taxon>Eukaryota</taxon>
        <taxon>Fungi</taxon>
        <taxon>Dikarya</taxon>
        <taxon>Basidiomycota</taxon>
        <taxon>Ustilaginomycotina</taxon>
        <taxon>Exobasidiomycetes</taxon>
        <taxon>Microstromatales</taxon>
        <taxon>Microstromatales incertae sedis</taxon>
        <taxon>Pseudomicrostroma</taxon>
    </lineage>
</organism>
<dbReference type="EMBL" id="KZ819323">
    <property type="protein sequence ID" value="PWN22416.1"/>
    <property type="molecule type" value="Genomic_DNA"/>
</dbReference>
<evidence type="ECO:0000313" key="2">
    <source>
        <dbReference type="EMBL" id="PWN22416.1"/>
    </source>
</evidence>
<dbReference type="RefSeq" id="XP_025349576.1">
    <property type="nucleotide sequence ID" value="XM_025491978.1"/>
</dbReference>
<name>A0A316UB18_9BASI</name>
<evidence type="ECO:0000259" key="1">
    <source>
        <dbReference type="Pfam" id="PF00903"/>
    </source>
</evidence>
<dbReference type="InterPro" id="IPR004360">
    <property type="entry name" value="Glyas_Fos-R_dOase_dom"/>
</dbReference>
<sequence length="173" mass="18870">MGLPANATTGVKYNFEEDGSPQIKSLPPQILATFKRAIPSFSVTHIPTALPWYKEVLGFAVVGAADAGRAELHRAEPGARKGEGGVSLYLRKAAADEPVPKGSLWIEVDSVDNLYAELSYKMEKYAQDLSNYFPPHHFGSSKILAKPRNTSWGQREMTCVDAGGNSIVFFQVL</sequence>
<dbReference type="Proteomes" id="UP000245942">
    <property type="component" value="Unassembled WGS sequence"/>
</dbReference>
<dbReference type="Pfam" id="PF00903">
    <property type="entry name" value="Glyoxalase"/>
    <property type="match status" value="1"/>
</dbReference>
<feature type="domain" description="Glyoxalase/fosfomycin resistance/dioxygenase" evidence="1">
    <location>
        <begin position="42"/>
        <end position="168"/>
    </location>
</feature>
<dbReference type="SUPFAM" id="SSF54593">
    <property type="entry name" value="Glyoxalase/Bleomycin resistance protein/Dihydroxybiphenyl dioxygenase"/>
    <property type="match status" value="1"/>
</dbReference>
<dbReference type="AlphaFoldDB" id="A0A316UB18"/>
<dbReference type="InterPro" id="IPR029068">
    <property type="entry name" value="Glyas_Bleomycin-R_OHBP_Dase"/>
</dbReference>
<proteinExistence type="predicted"/>
<gene>
    <name evidence="2" type="ORF">BCV69DRAFT_281409</name>
</gene>
<dbReference type="OrthoDB" id="1077582at2759"/>
<dbReference type="GeneID" id="37013712"/>
<dbReference type="Gene3D" id="3.10.180.10">
    <property type="entry name" value="2,3-Dihydroxybiphenyl 1,2-Dioxygenase, domain 1"/>
    <property type="match status" value="1"/>
</dbReference>
<keyword evidence="3" id="KW-1185">Reference proteome</keyword>